<name>A0A7Z0J7L6_9MICO</name>
<evidence type="ECO:0000313" key="2">
    <source>
        <dbReference type="Proteomes" id="UP000537260"/>
    </source>
</evidence>
<dbReference type="AlphaFoldDB" id="A0A7Z0J7L6"/>
<dbReference type="RefSeq" id="WP_281369826.1">
    <property type="nucleotide sequence ID" value="NZ_JACCFM010000001.1"/>
</dbReference>
<reference evidence="1 2" key="1">
    <citation type="submission" date="2020-07" db="EMBL/GenBank/DDBJ databases">
        <title>Sequencing the genomes of 1000 actinobacteria strains.</title>
        <authorList>
            <person name="Klenk H.-P."/>
        </authorList>
    </citation>
    <scope>NUCLEOTIDE SEQUENCE [LARGE SCALE GENOMIC DNA]</scope>
    <source>
        <strain evidence="1 2">LI1</strain>
    </source>
</reference>
<protein>
    <submittedName>
        <fullName evidence="1">Uncharacterized protein</fullName>
    </submittedName>
</protein>
<accession>A0A7Z0J7L6</accession>
<organism evidence="1 2">
    <name type="scientific">Glaciibacter psychrotolerans</name>
    <dbReference type="NCBI Taxonomy" id="670054"/>
    <lineage>
        <taxon>Bacteria</taxon>
        <taxon>Bacillati</taxon>
        <taxon>Actinomycetota</taxon>
        <taxon>Actinomycetes</taxon>
        <taxon>Micrococcales</taxon>
        <taxon>Microbacteriaceae</taxon>
        <taxon>Glaciibacter</taxon>
    </lineage>
</organism>
<proteinExistence type="predicted"/>
<dbReference type="Proteomes" id="UP000537260">
    <property type="component" value="Unassembled WGS sequence"/>
</dbReference>
<sequence>MSVTVIACEFTSTMVREMIADWHPYVAELGALILAAVDRT</sequence>
<keyword evidence="2" id="KW-1185">Reference proteome</keyword>
<gene>
    <name evidence="1" type="ORF">HNR05_002889</name>
</gene>
<evidence type="ECO:0000313" key="1">
    <source>
        <dbReference type="EMBL" id="NYJ21098.1"/>
    </source>
</evidence>
<comment type="caution">
    <text evidence="1">The sequence shown here is derived from an EMBL/GenBank/DDBJ whole genome shotgun (WGS) entry which is preliminary data.</text>
</comment>
<dbReference type="EMBL" id="JACCFM010000001">
    <property type="protein sequence ID" value="NYJ21098.1"/>
    <property type="molecule type" value="Genomic_DNA"/>
</dbReference>